<feature type="transmembrane region" description="Helical" evidence="10">
    <location>
        <begin position="75"/>
        <end position="96"/>
    </location>
</feature>
<keyword evidence="5 10" id="KW-0812">Transmembrane</keyword>
<evidence type="ECO:0000256" key="10">
    <source>
        <dbReference type="HAMAP-Rule" id="MF_00115"/>
    </source>
</evidence>
<dbReference type="PROSITE" id="PS01327">
    <property type="entry name" value="MSCL"/>
    <property type="match status" value="1"/>
</dbReference>
<protein>
    <recommendedName>
        <fullName evidence="10">Large-conductance mechanosensitive channel</fullName>
    </recommendedName>
</protein>
<accession>A0A926HZB9</accession>
<organism evidence="11 12">
    <name type="scientific">Congzhengia minquanensis</name>
    <dbReference type="NCBI Taxonomy" id="2763657"/>
    <lineage>
        <taxon>Bacteria</taxon>
        <taxon>Bacillati</taxon>
        <taxon>Bacillota</taxon>
        <taxon>Clostridia</taxon>
        <taxon>Eubacteriales</taxon>
        <taxon>Oscillospiraceae</taxon>
        <taxon>Congzhengia</taxon>
    </lineage>
</organism>
<dbReference type="InterPro" id="IPR037673">
    <property type="entry name" value="MSC/AndL"/>
</dbReference>
<name>A0A926HZB9_9FIRM</name>
<dbReference type="NCBIfam" id="TIGR00220">
    <property type="entry name" value="mscL"/>
    <property type="match status" value="1"/>
</dbReference>
<dbReference type="PANTHER" id="PTHR30266:SF2">
    <property type="entry name" value="LARGE-CONDUCTANCE MECHANOSENSITIVE CHANNEL"/>
    <property type="match status" value="1"/>
</dbReference>
<evidence type="ECO:0000256" key="2">
    <source>
        <dbReference type="ARBA" id="ARBA00007254"/>
    </source>
</evidence>
<evidence type="ECO:0000256" key="3">
    <source>
        <dbReference type="ARBA" id="ARBA00022448"/>
    </source>
</evidence>
<keyword evidence="4 10" id="KW-1003">Cell membrane</keyword>
<sequence>MWKEFKEFAFKGNVIDMAVGVVIGGAFGKIVTSLVGDVITPVIGMLTSGIDLKDLKFVLSTAADGTVNSINYGMFLQNILDFLIIAFSIFLFVKLINTARKKLERKQEIIEEIEKGPTTEELLTQIRDLLKEKEQEMPLTEETSIDES</sequence>
<evidence type="ECO:0000256" key="4">
    <source>
        <dbReference type="ARBA" id="ARBA00022475"/>
    </source>
</evidence>
<keyword evidence="3 10" id="KW-0813">Transport</keyword>
<comment type="similarity">
    <text evidence="2 10">Belongs to the MscL family.</text>
</comment>
<dbReference type="PRINTS" id="PR01264">
    <property type="entry name" value="MECHCHANNEL"/>
</dbReference>
<evidence type="ECO:0000256" key="6">
    <source>
        <dbReference type="ARBA" id="ARBA00022989"/>
    </source>
</evidence>
<evidence type="ECO:0000256" key="1">
    <source>
        <dbReference type="ARBA" id="ARBA00004651"/>
    </source>
</evidence>
<keyword evidence="9 10" id="KW-0407">Ion channel</keyword>
<dbReference type="EMBL" id="JACRSU010000003">
    <property type="protein sequence ID" value="MBC8541010.1"/>
    <property type="molecule type" value="Genomic_DNA"/>
</dbReference>
<dbReference type="NCBIfam" id="NF001843">
    <property type="entry name" value="PRK00567.1-4"/>
    <property type="match status" value="1"/>
</dbReference>
<keyword evidence="12" id="KW-1185">Reference proteome</keyword>
<keyword evidence="6 10" id="KW-1133">Transmembrane helix</keyword>
<dbReference type="Pfam" id="PF01741">
    <property type="entry name" value="MscL"/>
    <property type="match status" value="1"/>
</dbReference>
<dbReference type="InterPro" id="IPR019823">
    <property type="entry name" value="Mechanosensitive_channel_CS"/>
</dbReference>
<evidence type="ECO:0000256" key="7">
    <source>
        <dbReference type="ARBA" id="ARBA00023065"/>
    </source>
</evidence>
<proteinExistence type="inferred from homology"/>
<comment type="subunit">
    <text evidence="10">Homopentamer.</text>
</comment>
<evidence type="ECO:0000313" key="11">
    <source>
        <dbReference type="EMBL" id="MBC8541010.1"/>
    </source>
</evidence>
<dbReference type="Gene3D" id="1.10.1200.120">
    <property type="entry name" value="Large-conductance mechanosensitive channel, MscL, domain 1"/>
    <property type="match status" value="1"/>
</dbReference>
<dbReference type="InterPro" id="IPR036019">
    <property type="entry name" value="MscL_channel"/>
</dbReference>
<evidence type="ECO:0000256" key="8">
    <source>
        <dbReference type="ARBA" id="ARBA00023136"/>
    </source>
</evidence>
<keyword evidence="7 10" id="KW-0406">Ion transport</keyword>
<reference evidence="11" key="1">
    <citation type="submission" date="2020-08" db="EMBL/GenBank/DDBJ databases">
        <title>Genome public.</title>
        <authorList>
            <person name="Liu C."/>
            <person name="Sun Q."/>
        </authorList>
    </citation>
    <scope>NUCLEOTIDE SEQUENCE</scope>
    <source>
        <strain evidence="11">H8</strain>
    </source>
</reference>
<dbReference type="GO" id="GO:0008381">
    <property type="term" value="F:mechanosensitive monoatomic ion channel activity"/>
    <property type="evidence" value="ECO:0007669"/>
    <property type="project" value="UniProtKB-UniRule"/>
</dbReference>
<comment type="caution">
    <text evidence="10">Lacks conserved residue(s) required for the propagation of feature annotation.</text>
</comment>
<dbReference type="GO" id="GO:0005886">
    <property type="term" value="C:plasma membrane"/>
    <property type="evidence" value="ECO:0007669"/>
    <property type="project" value="UniProtKB-SubCell"/>
</dbReference>
<dbReference type="HAMAP" id="MF_00115">
    <property type="entry name" value="MscL"/>
    <property type="match status" value="1"/>
</dbReference>
<comment type="subcellular location">
    <subcellularLocation>
        <location evidence="1 10">Cell membrane</location>
        <topology evidence="1 10">Multi-pass membrane protein</topology>
    </subcellularLocation>
</comment>
<comment type="caution">
    <text evidence="11">The sequence shown here is derived from an EMBL/GenBank/DDBJ whole genome shotgun (WGS) entry which is preliminary data.</text>
</comment>
<dbReference type="InterPro" id="IPR001185">
    <property type="entry name" value="MS_channel"/>
</dbReference>
<dbReference type="AlphaFoldDB" id="A0A926HZB9"/>
<keyword evidence="8 10" id="KW-0472">Membrane</keyword>
<evidence type="ECO:0000256" key="5">
    <source>
        <dbReference type="ARBA" id="ARBA00022692"/>
    </source>
</evidence>
<evidence type="ECO:0000256" key="9">
    <source>
        <dbReference type="ARBA" id="ARBA00023303"/>
    </source>
</evidence>
<dbReference type="SUPFAM" id="SSF81330">
    <property type="entry name" value="Gated mechanosensitive channel"/>
    <property type="match status" value="1"/>
</dbReference>
<comment type="function">
    <text evidence="10">Channel that opens in response to stretch forces in the membrane lipid bilayer. May participate in the regulation of osmotic pressure changes within the cell.</text>
</comment>
<gene>
    <name evidence="10 11" type="primary">mscL</name>
    <name evidence="11" type="ORF">H8698_08500</name>
</gene>
<dbReference type="Proteomes" id="UP000611762">
    <property type="component" value="Unassembled WGS sequence"/>
</dbReference>
<dbReference type="RefSeq" id="WP_249312802.1">
    <property type="nucleotide sequence ID" value="NZ_JACRSU010000003.1"/>
</dbReference>
<dbReference type="PANTHER" id="PTHR30266">
    <property type="entry name" value="MECHANOSENSITIVE CHANNEL MSCL"/>
    <property type="match status" value="1"/>
</dbReference>
<evidence type="ECO:0000313" key="12">
    <source>
        <dbReference type="Proteomes" id="UP000611762"/>
    </source>
</evidence>